<evidence type="ECO:0000259" key="1">
    <source>
        <dbReference type="Pfam" id="PF24390"/>
    </source>
</evidence>
<dbReference type="AlphaFoldDB" id="A0A0R1WD09"/>
<reference evidence="2 3" key="1">
    <citation type="journal article" date="2015" name="Genome Announc.">
        <title>Expanding the biotechnology potential of lactobacilli through comparative genomics of 213 strains and associated genera.</title>
        <authorList>
            <person name="Sun Z."/>
            <person name="Harris H.M."/>
            <person name="McCann A."/>
            <person name="Guo C."/>
            <person name="Argimon S."/>
            <person name="Zhang W."/>
            <person name="Yang X."/>
            <person name="Jeffery I.B."/>
            <person name="Cooney J.C."/>
            <person name="Kagawa T.F."/>
            <person name="Liu W."/>
            <person name="Song Y."/>
            <person name="Salvetti E."/>
            <person name="Wrobel A."/>
            <person name="Rasinkangas P."/>
            <person name="Parkhill J."/>
            <person name="Rea M.C."/>
            <person name="O'Sullivan O."/>
            <person name="Ritari J."/>
            <person name="Douillard F.P."/>
            <person name="Paul Ross R."/>
            <person name="Yang R."/>
            <person name="Briner A.E."/>
            <person name="Felis G.E."/>
            <person name="de Vos W.M."/>
            <person name="Barrangou R."/>
            <person name="Klaenhammer T.R."/>
            <person name="Caufield P.W."/>
            <person name="Cui Y."/>
            <person name="Zhang H."/>
            <person name="O'Toole P.W."/>
        </authorList>
    </citation>
    <scope>NUCLEOTIDE SEQUENCE [LARGE SCALE GENOMIC DNA]</scope>
    <source>
        <strain evidence="2 3">DSM 16982</strain>
    </source>
</reference>
<evidence type="ECO:0000313" key="2">
    <source>
        <dbReference type="EMBL" id="KRM15501.1"/>
    </source>
</evidence>
<name>A0A0R1WD09_9LACO</name>
<protein>
    <recommendedName>
        <fullName evidence="1">PRTase-CE domain-containing protein</fullName>
    </recommendedName>
</protein>
<gene>
    <name evidence="2" type="ORF">FD31_GL001216</name>
</gene>
<comment type="caution">
    <text evidence="2">The sequence shown here is derived from an EMBL/GenBank/DDBJ whole genome shotgun (WGS) entry which is preliminary data.</text>
</comment>
<dbReference type="Proteomes" id="UP000051302">
    <property type="component" value="Unassembled WGS sequence"/>
</dbReference>
<dbReference type="InterPro" id="IPR056920">
    <property type="entry name" value="PRTase-CE"/>
</dbReference>
<proteinExistence type="predicted"/>
<dbReference type="STRING" id="1423774.FD31_GL001216"/>
<dbReference type="EMBL" id="AZFV01000022">
    <property type="protein sequence ID" value="KRM15501.1"/>
    <property type="molecule type" value="Genomic_DNA"/>
</dbReference>
<dbReference type="Pfam" id="PF24390">
    <property type="entry name" value="PRTase-CE"/>
    <property type="match status" value="1"/>
</dbReference>
<keyword evidence="3" id="KW-1185">Reference proteome</keyword>
<organism evidence="2 3">
    <name type="scientific">Companilactobacillus nantensis DSM 16982</name>
    <dbReference type="NCBI Taxonomy" id="1423774"/>
    <lineage>
        <taxon>Bacteria</taxon>
        <taxon>Bacillati</taxon>
        <taxon>Bacillota</taxon>
        <taxon>Bacilli</taxon>
        <taxon>Lactobacillales</taxon>
        <taxon>Lactobacillaceae</taxon>
        <taxon>Companilactobacillus</taxon>
    </lineage>
</organism>
<sequence length="322" mass="37805">MFDKIDFSNDVKLEKVEILKKWQKELSANPEIFNLLLEICSQIEYYSAKKTADQFKTFFRNELESLDKLNNPGVYIVPYVSKEYIESASTLYILLKEVLSINKAFTKHSTENTQEFFENMQRARQKAKNYLSEQDDFNFSSKLSDDELFFASIQEIYIVDDFLGTGKSLLKFFSPKNEKLFRELDNLGVKVNMVCLAASICGKNKVQAFFNKFSNLNIINLNTLDNYYSKNSILKKEDSAFLKNYLDDWNKKEVNKNTLRFNMDLTACSYINVPNNDIPFLWYGGNNNHVPLLVRKIKKRVKPQDYNQLLNDQFRELRKKRG</sequence>
<accession>A0A0R1WD09</accession>
<feature type="domain" description="PRTase-CE" evidence="1">
    <location>
        <begin position="20"/>
        <end position="295"/>
    </location>
</feature>
<dbReference type="PATRIC" id="fig|1423774.3.peg.1264"/>
<evidence type="ECO:0000313" key="3">
    <source>
        <dbReference type="Proteomes" id="UP000051302"/>
    </source>
</evidence>